<accession>A0A3N4JYE8</accession>
<dbReference type="AlphaFoldDB" id="A0A3N4JYE8"/>
<dbReference type="Proteomes" id="UP000276215">
    <property type="component" value="Unassembled WGS sequence"/>
</dbReference>
<evidence type="ECO:0000313" key="1">
    <source>
        <dbReference type="EMBL" id="RPB03404.1"/>
    </source>
</evidence>
<name>A0A3N4JYE8_9PEZI</name>
<dbReference type="EMBL" id="ML120363">
    <property type="protein sequence ID" value="RPB03404.1"/>
    <property type="molecule type" value="Genomic_DNA"/>
</dbReference>
<reference evidence="1 2" key="1">
    <citation type="journal article" date="2018" name="Nat. Ecol. Evol.">
        <title>Pezizomycetes genomes reveal the molecular basis of ectomycorrhizal truffle lifestyle.</title>
        <authorList>
            <person name="Murat C."/>
            <person name="Payen T."/>
            <person name="Noel B."/>
            <person name="Kuo A."/>
            <person name="Morin E."/>
            <person name="Chen J."/>
            <person name="Kohler A."/>
            <person name="Krizsan K."/>
            <person name="Balestrini R."/>
            <person name="Da Silva C."/>
            <person name="Montanini B."/>
            <person name="Hainaut M."/>
            <person name="Levati E."/>
            <person name="Barry K.W."/>
            <person name="Belfiori B."/>
            <person name="Cichocki N."/>
            <person name="Clum A."/>
            <person name="Dockter R.B."/>
            <person name="Fauchery L."/>
            <person name="Guy J."/>
            <person name="Iotti M."/>
            <person name="Le Tacon F."/>
            <person name="Lindquist E.A."/>
            <person name="Lipzen A."/>
            <person name="Malagnac F."/>
            <person name="Mello A."/>
            <person name="Molinier V."/>
            <person name="Miyauchi S."/>
            <person name="Poulain J."/>
            <person name="Riccioni C."/>
            <person name="Rubini A."/>
            <person name="Sitrit Y."/>
            <person name="Splivallo R."/>
            <person name="Traeger S."/>
            <person name="Wang M."/>
            <person name="Zifcakova L."/>
            <person name="Wipf D."/>
            <person name="Zambonelli A."/>
            <person name="Paolocci F."/>
            <person name="Nowrousian M."/>
            <person name="Ottonello S."/>
            <person name="Baldrian P."/>
            <person name="Spatafora J.W."/>
            <person name="Henrissat B."/>
            <person name="Nagy L.G."/>
            <person name="Aury J.M."/>
            <person name="Wincker P."/>
            <person name="Grigoriev I.V."/>
            <person name="Bonfante P."/>
            <person name="Martin F.M."/>
        </authorList>
    </citation>
    <scope>NUCLEOTIDE SEQUENCE [LARGE SCALE GENOMIC DNA]</scope>
    <source>
        <strain evidence="1 2">120613-1</strain>
    </source>
</reference>
<evidence type="ECO:0000313" key="2">
    <source>
        <dbReference type="Proteomes" id="UP000276215"/>
    </source>
</evidence>
<protein>
    <recommendedName>
        <fullName evidence="3">DDE Tnp4 domain-containing protein</fullName>
    </recommendedName>
</protein>
<sequence length="97" mass="11532">ITNDVVKYLVDRYKTHLEKDSYHLTAEKIEEYVRVVEEGGGGKGVWRFIDGTMRVIYWPVEFQQRYHSRYKKYHSFKFQAVMITDGLLSSLSRPWPG</sequence>
<feature type="non-terminal residue" evidence="1">
    <location>
        <position position="1"/>
    </location>
</feature>
<gene>
    <name evidence="1" type="ORF">L873DRAFT_1864381</name>
</gene>
<evidence type="ECO:0008006" key="3">
    <source>
        <dbReference type="Google" id="ProtNLM"/>
    </source>
</evidence>
<organism evidence="1 2">
    <name type="scientific">Choiromyces venosus 120613-1</name>
    <dbReference type="NCBI Taxonomy" id="1336337"/>
    <lineage>
        <taxon>Eukaryota</taxon>
        <taxon>Fungi</taxon>
        <taxon>Dikarya</taxon>
        <taxon>Ascomycota</taxon>
        <taxon>Pezizomycotina</taxon>
        <taxon>Pezizomycetes</taxon>
        <taxon>Pezizales</taxon>
        <taxon>Tuberaceae</taxon>
        <taxon>Choiromyces</taxon>
    </lineage>
</organism>
<keyword evidence="2" id="KW-1185">Reference proteome</keyword>
<dbReference type="STRING" id="1336337.A0A3N4JYE8"/>
<proteinExistence type="predicted"/>